<name>A0A8D8TC16_9HEMI</name>
<keyword evidence="1" id="KW-0812">Transmembrane</keyword>
<reference evidence="2" key="1">
    <citation type="submission" date="2021-05" db="EMBL/GenBank/DDBJ databases">
        <authorList>
            <person name="Alioto T."/>
            <person name="Alioto T."/>
            <person name="Gomez Garrido J."/>
        </authorList>
    </citation>
    <scope>NUCLEOTIDE SEQUENCE</scope>
</reference>
<proteinExistence type="predicted"/>
<dbReference type="AlphaFoldDB" id="A0A8D8TC16"/>
<accession>A0A8D8TC16</accession>
<sequence length="135" mass="15434">MYVCYMYTYLMHLKYCQQTCFKKGIIPVSQTPTPECLMSIERNSVQNVYQCCISCILILSCLVLYVSAVRVDGSVMNQASGSKVSQDGNSKYRVHRTHPVYFVPARNPGLQVLPFYLGFVYISVIFERTKFTSVE</sequence>
<keyword evidence="1" id="KW-1133">Transmembrane helix</keyword>
<keyword evidence="1" id="KW-0472">Membrane</keyword>
<evidence type="ECO:0000256" key="1">
    <source>
        <dbReference type="SAM" id="Phobius"/>
    </source>
</evidence>
<evidence type="ECO:0000313" key="2">
    <source>
        <dbReference type="EMBL" id="CAG6685194.1"/>
    </source>
</evidence>
<feature type="transmembrane region" description="Helical" evidence="1">
    <location>
        <begin position="109"/>
        <end position="126"/>
    </location>
</feature>
<feature type="transmembrane region" description="Helical" evidence="1">
    <location>
        <begin position="48"/>
        <end position="68"/>
    </location>
</feature>
<organism evidence="2">
    <name type="scientific">Cacopsylla melanoneura</name>
    <dbReference type="NCBI Taxonomy" id="428564"/>
    <lineage>
        <taxon>Eukaryota</taxon>
        <taxon>Metazoa</taxon>
        <taxon>Ecdysozoa</taxon>
        <taxon>Arthropoda</taxon>
        <taxon>Hexapoda</taxon>
        <taxon>Insecta</taxon>
        <taxon>Pterygota</taxon>
        <taxon>Neoptera</taxon>
        <taxon>Paraneoptera</taxon>
        <taxon>Hemiptera</taxon>
        <taxon>Sternorrhyncha</taxon>
        <taxon>Psylloidea</taxon>
        <taxon>Psyllidae</taxon>
        <taxon>Psyllinae</taxon>
        <taxon>Cacopsylla</taxon>
    </lineage>
</organism>
<dbReference type="EMBL" id="HBUF01271184">
    <property type="protein sequence ID" value="CAG6685194.1"/>
    <property type="molecule type" value="Transcribed_RNA"/>
</dbReference>
<protein>
    <submittedName>
        <fullName evidence="2">Uncharacterized protein</fullName>
    </submittedName>
</protein>